<evidence type="ECO:0000313" key="2">
    <source>
        <dbReference type="EMBL" id="MBP0726114.1"/>
    </source>
</evidence>
<dbReference type="InterPro" id="IPR016134">
    <property type="entry name" value="Dockerin_dom"/>
</dbReference>
<gene>
    <name evidence="2" type="ORF">J5Y03_13105</name>
</gene>
<name>A0A940NIR3_9BACI</name>
<evidence type="ECO:0000313" key="3">
    <source>
        <dbReference type="Proteomes" id="UP000682134"/>
    </source>
</evidence>
<dbReference type="GO" id="GO:0004553">
    <property type="term" value="F:hydrolase activity, hydrolyzing O-glycosyl compounds"/>
    <property type="evidence" value="ECO:0007669"/>
    <property type="project" value="InterPro"/>
</dbReference>
<dbReference type="Pfam" id="PF00404">
    <property type="entry name" value="Dockerin_1"/>
    <property type="match status" value="1"/>
</dbReference>
<dbReference type="InterPro" id="IPR040751">
    <property type="entry name" value="SbsC_C"/>
</dbReference>
<dbReference type="RefSeq" id="WP_209406389.1">
    <property type="nucleotide sequence ID" value="NZ_JAGIYQ010000008.1"/>
</dbReference>
<dbReference type="PANTHER" id="PTHR31149:SF11">
    <property type="entry name" value="187-KDA MICROTUBULE-ASSOCIATED PROTEIN AIR9"/>
    <property type="match status" value="1"/>
</dbReference>
<dbReference type="Proteomes" id="UP000682134">
    <property type="component" value="Unassembled WGS sequence"/>
</dbReference>
<dbReference type="EMBL" id="JAGIYQ010000008">
    <property type="protein sequence ID" value="MBP0726114.1"/>
    <property type="molecule type" value="Genomic_DNA"/>
</dbReference>
<dbReference type="CDD" id="cd14256">
    <property type="entry name" value="Dockerin_I"/>
    <property type="match status" value="1"/>
</dbReference>
<dbReference type="Pfam" id="PF23197">
    <property type="entry name" value="IG_AIR9"/>
    <property type="match status" value="2"/>
</dbReference>
<dbReference type="InterPro" id="IPR056284">
    <property type="entry name" value="AIR9-like_A9"/>
</dbReference>
<dbReference type="InterPro" id="IPR002105">
    <property type="entry name" value="Dockerin_1_rpt"/>
</dbReference>
<dbReference type="PROSITE" id="PS51766">
    <property type="entry name" value="DOCKERIN"/>
    <property type="match status" value="1"/>
</dbReference>
<accession>A0A940NIR3</accession>
<feature type="domain" description="Dockerin" evidence="1">
    <location>
        <begin position="133"/>
        <end position="201"/>
    </location>
</feature>
<keyword evidence="3" id="KW-1185">Reference proteome</keyword>
<organism evidence="2 3">
    <name type="scientific">Gottfriedia endophytica</name>
    <dbReference type="NCBI Taxonomy" id="2820819"/>
    <lineage>
        <taxon>Bacteria</taxon>
        <taxon>Bacillati</taxon>
        <taxon>Bacillota</taxon>
        <taxon>Bacilli</taxon>
        <taxon>Bacillales</taxon>
        <taxon>Bacillaceae</taxon>
        <taxon>Gottfriedia</taxon>
    </lineage>
</organism>
<dbReference type="AlphaFoldDB" id="A0A940NIR3"/>
<evidence type="ECO:0000259" key="1">
    <source>
        <dbReference type="PROSITE" id="PS51766"/>
    </source>
</evidence>
<dbReference type="PANTHER" id="PTHR31149">
    <property type="entry name" value="EXPRESSED PROTEIN"/>
    <property type="match status" value="1"/>
</dbReference>
<proteinExistence type="predicted"/>
<dbReference type="GO" id="GO:0000272">
    <property type="term" value="P:polysaccharide catabolic process"/>
    <property type="evidence" value="ECO:0007669"/>
    <property type="project" value="InterPro"/>
</dbReference>
<sequence length="882" mass="96172">MKKKSKRHHFFSMKVMSLPLLLITTVVEPSVSNAVSSSLSIKGDVILASDVSWMKPGLSTNQNVLSIDLSQHFSFLDSNSISLSASSSNVGVADSSISGSKLNLTLISNGVTTIKATATDSSGRIINDQFKVNITKIGDIDGDGSLSPSDALLVYQVINGKVTLSEDKKKLLDVDGDGQITSKDATEILNAYSGKPSVIKNNEYFVTISDENDTPVASDVKISGIAKVNQTISGSYHYFDIENDAEGTPKFQWYRSDDENGQNKVAIQGATASSYTIQNEDVGKYLFFGVKPVALSGNVNGSEVISSASTKVVDFAPTLQGFTWEKGSASGTTKAIVVPQGKLKYVVGDAGQYPHPYLGDDASDYQNSLNTGADISIKAGQQLFIVSVDDQNHIIGWVNETVDKDAIKLETPPELSADNSVNHLGTDIEITFNDDPTWQAAIEDVLLDGVSLNDNYSLSDGKITLNKNLFNVAKNYQIKVVAKGYEDASVLQEIKVNEAPSASQVKISGDTQVGNVLTGMYQYSDIENDPEGNTKFQWYRSDSVDGSDKVAIPEATTQTYTIQNEDENKYIFFEVVPVASSGLTTGTSVLSDGTQKITTATHTVTLTALTDPQDLREDNLDGALVTLSLTGAEFKDDLSTDDFKLNNAPSALNYYVARMDDTTAMLIFEYDGPDFDADIPNFSVTVKASALKSGEEMTTNNIPITAIKEPTTPVLVISEYLQGLGGKRAIELYYAGGSLQQLGTDYVLEVHKYDKITHQNSTTNLSINNKNNFSMSYIIIDSIFYDYFDVTNNLYFNDETPLSVNDKMNRNPITVTALVLKRNGEVVDVLGDPNSINPILPEDKEETIIRKKSFIGGSSTYMKYQWKMYDKNVYQYIGKYTP</sequence>
<dbReference type="Gene3D" id="1.10.1330.10">
    <property type="entry name" value="Dockerin domain"/>
    <property type="match status" value="1"/>
</dbReference>
<dbReference type="Gene3D" id="2.60.40.2700">
    <property type="match status" value="2"/>
</dbReference>
<comment type="caution">
    <text evidence="2">The sequence shown here is derived from an EMBL/GenBank/DDBJ whole genome shotgun (WGS) entry which is preliminary data.</text>
</comment>
<dbReference type="Pfam" id="PF07550">
    <property type="entry name" value="Shr-like_HID"/>
    <property type="match status" value="1"/>
</dbReference>
<dbReference type="InterPro" id="IPR036439">
    <property type="entry name" value="Dockerin_dom_sf"/>
</dbReference>
<dbReference type="InterPro" id="IPR011432">
    <property type="entry name" value="Shr-like_HID"/>
</dbReference>
<protein>
    <submittedName>
        <fullName evidence="2">DUF1533 domain-containing protein</fullName>
    </submittedName>
</protein>
<reference evidence="2" key="1">
    <citation type="submission" date="2021-04" db="EMBL/GenBank/DDBJ databases">
        <title>Genome seq and assembly of Bacillus sp.</title>
        <authorList>
            <person name="Chhetri G."/>
        </authorList>
    </citation>
    <scope>NUCLEOTIDE SEQUENCE</scope>
    <source>
        <strain evidence="2">RG28</strain>
    </source>
</reference>
<dbReference type="SUPFAM" id="SSF63446">
    <property type="entry name" value="Type I dockerin domain"/>
    <property type="match status" value="1"/>
</dbReference>
<dbReference type="Pfam" id="PF18316">
    <property type="entry name" value="S-l_SbsC_C"/>
    <property type="match status" value="1"/>
</dbReference>